<feature type="transmembrane region" description="Helical" evidence="2">
    <location>
        <begin position="1079"/>
        <end position="1098"/>
    </location>
</feature>
<dbReference type="SUPFAM" id="SSF55874">
    <property type="entry name" value="ATPase domain of HSP90 chaperone/DNA topoisomerase II/histidine kinase"/>
    <property type="match status" value="1"/>
</dbReference>
<dbReference type="Pfam" id="PF07495">
    <property type="entry name" value="Y_Y_Y"/>
    <property type="match status" value="1"/>
</dbReference>
<keyword evidence="2" id="KW-1133">Transmembrane helix</keyword>
<dbReference type="Gene3D" id="3.30.565.10">
    <property type="entry name" value="Histidine kinase-like ATPase, C-terminal domain"/>
    <property type="match status" value="1"/>
</dbReference>
<keyword evidence="7" id="KW-1185">Reference proteome</keyword>
<evidence type="ECO:0000313" key="6">
    <source>
        <dbReference type="EMBL" id="QIA09268.1"/>
    </source>
</evidence>
<evidence type="ECO:0000259" key="5">
    <source>
        <dbReference type="Pfam" id="PF07495"/>
    </source>
</evidence>
<feature type="chain" id="PRO_5025672184" description="Two component regulator with propeller domain" evidence="3">
    <location>
        <begin position="22"/>
        <end position="1320"/>
    </location>
</feature>
<keyword evidence="3" id="KW-0732">Signal</keyword>
<organism evidence="6 7">
    <name type="scientific">Draconibacterium halophilum</name>
    <dbReference type="NCBI Taxonomy" id="2706887"/>
    <lineage>
        <taxon>Bacteria</taxon>
        <taxon>Pseudomonadati</taxon>
        <taxon>Bacteroidota</taxon>
        <taxon>Bacteroidia</taxon>
        <taxon>Marinilabiliales</taxon>
        <taxon>Prolixibacteraceae</taxon>
        <taxon>Draconibacterium</taxon>
    </lineage>
</organism>
<dbReference type="SUPFAM" id="SSF50998">
    <property type="entry name" value="Quinoprotein alcohol dehydrogenase-like"/>
    <property type="match status" value="1"/>
</dbReference>
<keyword evidence="1" id="KW-0597">Phosphoprotein</keyword>
<accession>A0A6C0REY0</accession>
<dbReference type="InterPro" id="IPR010559">
    <property type="entry name" value="Sig_transdc_His_kin_internal"/>
</dbReference>
<gene>
    <name evidence="6" type="ORF">G0Q07_16805</name>
</gene>
<feature type="signal peptide" evidence="3">
    <location>
        <begin position="1"/>
        <end position="21"/>
    </location>
</feature>
<dbReference type="PANTHER" id="PTHR43547">
    <property type="entry name" value="TWO-COMPONENT HISTIDINE KINASE"/>
    <property type="match status" value="1"/>
</dbReference>
<dbReference type="RefSeq" id="WP_163348240.1">
    <property type="nucleotide sequence ID" value="NZ_CP048409.1"/>
</dbReference>
<evidence type="ECO:0000313" key="7">
    <source>
        <dbReference type="Proteomes" id="UP000474630"/>
    </source>
</evidence>
<evidence type="ECO:0000256" key="3">
    <source>
        <dbReference type="SAM" id="SignalP"/>
    </source>
</evidence>
<feature type="domain" description="Two component regulator three Y" evidence="5">
    <location>
        <begin position="1022"/>
        <end position="1059"/>
    </location>
</feature>
<dbReference type="InterPro" id="IPR036890">
    <property type="entry name" value="HATPase_C_sf"/>
</dbReference>
<dbReference type="InterPro" id="IPR011047">
    <property type="entry name" value="Quinoprotein_ADH-like_sf"/>
</dbReference>
<dbReference type="SUPFAM" id="SSF63829">
    <property type="entry name" value="Calcium-dependent phosphotriesterase"/>
    <property type="match status" value="2"/>
</dbReference>
<protein>
    <recommendedName>
        <fullName evidence="8">Two component regulator with propeller domain</fullName>
    </recommendedName>
</protein>
<dbReference type="EMBL" id="CP048409">
    <property type="protein sequence ID" value="QIA09268.1"/>
    <property type="molecule type" value="Genomic_DNA"/>
</dbReference>
<keyword evidence="2" id="KW-0472">Membrane</keyword>
<dbReference type="PANTHER" id="PTHR43547:SF2">
    <property type="entry name" value="HYBRID SIGNAL TRANSDUCTION HISTIDINE KINASE C"/>
    <property type="match status" value="1"/>
</dbReference>
<dbReference type="SUPFAM" id="SSF50952">
    <property type="entry name" value="Soluble quinoprotein glucose dehydrogenase"/>
    <property type="match status" value="1"/>
</dbReference>
<dbReference type="InterPro" id="IPR011123">
    <property type="entry name" value="Y_Y_Y"/>
</dbReference>
<keyword evidence="2" id="KW-0812">Transmembrane</keyword>
<evidence type="ECO:0000256" key="1">
    <source>
        <dbReference type="ARBA" id="ARBA00022553"/>
    </source>
</evidence>
<dbReference type="Pfam" id="PF06580">
    <property type="entry name" value="His_kinase"/>
    <property type="match status" value="1"/>
</dbReference>
<name>A0A6C0REY0_9BACT</name>
<dbReference type="Gene3D" id="2.60.40.10">
    <property type="entry name" value="Immunoglobulins"/>
    <property type="match status" value="1"/>
</dbReference>
<dbReference type="GO" id="GO:0016020">
    <property type="term" value="C:membrane"/>
    <property type="evidence" value="ECO:0007669"/>
    <property type="project" value="InterPro"/>
</dbReference>
<dbReference type="Proteomes" id="UP000474630">
    <property type="component" value="Chromosome"/>
</dbReference>
<dbReference type="GO" id="GO:0000155">
    <property type="term" value="F:phosphorelay sensor kinase activity"/>
    <property type="evidence" value="ECO:0007669"/>
    <property type="project" value="InterPro"/>
</dbReference>
<reference evidence="6 7" key="1">
    <citation type="submission" date="2020-02" db="EMBL/GenBank/DDBJ databases">
        <title>Genome sequencing for Draconibacterium sp. strain M1.</title>
        <authorList>
            <person name="Park S.-J."/>
        </authorList>
    </citation>
    <scope>NUCLEOTIDE SEQUENCE [LARGE SCALE GENOMIC DNA]</scope>
    <source>
        <strain evidence="6 7">M1</strain>
    </source>
</reference>
<dbReference type="Gene3D" id="2.130.10.10">
    <property type="entry name" value="YVTN repeat-like/Quinoprotein amine dehydrogenase"/>
    <property type="match status" value="4"/>
</dbReference>
<dbReference type="InterPro" id="IPR013783">
    <property type="entry name" value="Ig-like_fold"/>
</dbReference>
<dbReference type="InterPro" id="IPR011110">
    <property type="entry name" value="Reg_prop"/>
</dbReference>
<proteinExistence type="predicted"/>
<dbReference type="Pfam" id="PF07494">
    <property type="entry name" value="Reg_prop"/>
    <property type="match status" value="7"/>
</dbReference>
<sequence>MILLRYIWLFSILFFVSSARANVNINEDRYARFSSLTTNDGLCGDYVLDILQDNNGFIWIATNEGLSRYDGYNFVNFKHSPDDSLSISSNYIQCLAVDEDGALWVGTKNGLNKYDNKTGTFRTWSAINKGKSDPSNLYIRKILPDSNAVLWVETVDGVLNKINTKTGKVQYYPHHQVTQEYYSYHCLFKDSDGDIWVGNRGKGPYRFHPESGNMHLVKSDPTRKDKKRDQKVAYVIEDSKHRFWVGSVDGFWRFYKDTETFRRIIPMSSFHCIEDRDGLLWLSGGNGVYRFNADNNSAVLYSNNESDPHSLINNSINALFEDRDGNIWIGTNDGISIFSKSDNEIQYIRRLTDTDNTLISNNISSVLEDNKGNIWFGTQKKGLSKWNPKTDTFNNYQHKKGDSSSLASNKVSSLYQDNNNNIWIGLWQGVGFNKYNSRTNAFKKFSYDPDSYQKDWYSSFLEDKGGRFMAGLWGAFGIHIFDREVEKFRSYNFHEHTTPMELPLTGIELDEQTIWTAYRNIIYQYHIEVDSFSVFRGKNTESSDETELADFEYFKNFHRAEKIDDTIYFATTNGLLAFHNTSKKFEQIISNIDITALTKNSGNGILWLGTNKGLGILTNKNEFKLLQSNSDKTNPLWQKEIVNLNEINGKVYVATNLGLLVYDQQTNKFRNDNNTAVHLTTNKINATVPYEKGIIVGTDNNLIKLNYKNNRIELDTLLEGFMINDILTDASSNNLIIGTNKGIYTFFKEAFTPIQNTSHYNIFNLTEDNNGCIWAGTNKGLLSVSADYKHIELHNQPGKYCLTSHLISFLANDSTGYIWAGTTNNGLNRINSKTLEIDHFYKTQQNTGKYSETKATVFLQQKNGTIWVGGEKLHKFNPQTGKFDVIQDIEFPYKEIFSLQEDGSGNLWIGTADGLVLYNPKTKDSQSYSYLHGLPDFDFSGGSLKLSTGKLLFAGKQGAIIFNPESLTNHSSTNKIVLTGAKVFGSRIFFSASPETPVELEYDQNFFTLEFSTMQYSGLKEQYQYKLEGVDPDWVQTKNNSASYTNIQPGNYSFKIKSNIANQKESTFNLVIQPPFWKTWWFILLIVCLFSGFIIYWISTLTKKQKTEEQRIILEHKLLQLQMNPHFIFNVLIAIQSFIYRKDTYESGLYLSKFAKLMRIFLQNSRNEWITLSKEIESLQYYLNLQQLRIENKFEYTIECKNIPDPDYIHIPPMIIQPFIENSIEHGFANLAYPGMIQISFETKETCLEAIIRDNGTGYYPKRGKASQKKHESMATEIIKKRIKILNNQRCKTVLTIQNINNEGETGTEVVIRFPFKEEF</sequence>
<evidence type="ECO:0000259" key="4">
    <source>
        <dbReference type="Pfam" id="PF06580"/>
    </source>
</evidence>
<dbReference type="KEGG" id="drc:G0Q07_16805"/>
<evidence type="ECO:0000256" key="2">
    <source>
        <dbReference type="SAM" id="Phobius"/>
    </source>
</evidence>
<dbReference type="InterPro" id="IPR015943">
    <property type="entry name" value="WD40/YVTN_repeat-like_dom_sf"/>
</dbReference>
<dbReference type="InterPro" id="IPR011041">
    <property type="entry name" value="Quinoprot_gluc/sorb_DH_b-prop"/>
</dbReference>
<feature type="domain" description="Signal transduction histidine kinase internal region" evidence="4">
    <location>
        <begin position="1115"/>
        <end position="1194"/>
    </location>
</feature>
<evidence type="ECO:0008006" key="8">
    <source>
        <dbReference type="Google" id="ProtNLM"/>
    </source>
</evidence>